<accession>A0ABT3F619</accession>
<dbReference type="RefSeq" id="WP_264426990.1">
    <property type="nucleotide sequence ID" value="NZ_JAOSHO010000042.1"/>
</dbReference>
<protein>
    <recommendedName>
        <fullName evidence="3">Ig-like domain (Group 3)</fullName>
    </recommendedName>
</protein>
<evidence type="ECO:0000313" key="2">
    <source>
        <dbReference type="Proteomes" id="UP001061999"/>
    </source>
</evidence>
<reference evidence="1" key="1">
    <citation type="submission" date="2022-07" db="EMBL/GenBank/DDBJ databases">
        <title>Pseudomonas agronomica sp. nov.: a novel bacterium with biotechnological application in the synthesis of biofertilizers from valorized agricultural residues.</title>
        <authorList>
            <person name="Robas M."/>
            <person name="Fernandez V.M."/>
            <person name="Luna L."/>
            <person name="Provanza A."/>
            <person name="Jimenez P.A."/>
        </authorList>
    </citation>
    <scope>NUCLEOTIDE SEQUENCE</scope>
    <source>
        <strain evidence="1">SAICEU22T</strain>
    </source>
</reference>
<comment type="caution">
    <text evidence="1">The sequence shown here is derived from an EMBL/GenBank/DDBJ whole genome shotgun (WGS) entry which is preliminary data.</text>
</comment>
<keyword evidence="2" id="KW-1185">Reference proteome</keyword>
<gene>
    <name evidence="1" type="ORF">OC610_05920</name>
</gene>
<name>A0ABT3F619_9PSED</name>
<dbReference type="EMBL" id="JAOSHO010000042">
    <property type="protein sequence ID" value="MCW1243935.1"/>
    <property type="molecule type" value="Genomic_DNA"/>
</dbReference>
<dbReference type="Gene3D" id="2.60.120.260">
    <property type="entry name" value="Galactose-binding domain-like"/>
    <property type="match status" value="1"/>
</dbReference>
<evidence type="ECO:0000313" key="1">
    <source>
        <dbReference type="EMBL" id="MCW1243935.1"/>
    </source>
</evidence>
<proteinExistence type="predicted"/>
<evidence type="ECO:0008006" key="3">
    <source>
        <dbReference type="Google" id="ProtNLM"/>
    </source>
</evidence>
<dbReference type="Proteomes" id="UP001061999">
    <property type="component" value="Unassembled WGS sequence"/>
</dbReference>
<sequence length="934" mass="103183">MISKSIRYKDSFIVNGNFEDGLQQWTVNDPMRVVKAIDRWDDKDVSYMHALDQGAASQTLILAQHPRPDAEKAVYELRFWYEAYGGENASVRIVTGLGEETNLALVPSLKVEFELPLDPDVLLDLNLTEYSHRLELDPVEVSVEITFISPADAPNRRRGLRVTFVRVELLLEPLRLESLSIDEEQQAPNEPLRLCLGALGNEAHEVLLNLADDSAWQETRASLLVEEGNIDPMLSAQPIWEQEQAIDSFWYISCVDSGEDEQYEHTLNVRSQYTADLYDVSALSGHFRLDVIALQEAIYYPVVCLEQSVELRVRVQSHYTHMSLANREVTWTVSSPGAAAPVLLLKQRSDENGEASFIYSPDEEGLFQITASVDSHYKKDDAKHVFEVRALQEDPWLQATFSLDRSSSPSPWGRDQAYPCRGASHEVTVTFPAGHALAGTDLALLWQGEDTPDGLGVVINPPLDEPTPIDGAGLTWNMAFENRRDSDIELNVRCSRLLEASPSQALRLAHNWLEVSDTNQSSRFPMVGGPPLYLKAQVRSRVPGVGTVPGIDVQWLIDGELSRTLPTGAEGWSEYPFDLDEDGTFTVTARLENRYENNQVEHPFRVVVLGESPWQSLATVSLGGRDAGNIGLICFRDDEPAELKVSLVGEMLLGEEIFLEVTDPNGEPSLVFDAVPPLEDMRRLPLDGLTWAIRSDAASSRFLLRVHHAVLPLFELPGLLLSRVIDGEGDLQFDEEILLSTAIAYPCLGAVHSLRFIPKVGSPLNTLALAAIWDPDALPIVLDPAPGISQELESGGARWNLDCRASNESGGSGLSLKFPQIDVTYLPVSLNLGHNRVEIDQVRGPTADPEVGESVFLDIHVRSYYTQRSLGGIQVAFGHGTVSTSTSTDGDGWARYPFMAEAPGEVRVIATAPSPYDAPEASPRHEFVVTVLGR</sequence>
<organism evidence="1 2">
    <name type="scientific">Pseudomonas agronomica</name>
    <dbReference type="NCBI Taxonomy" id="2979328"/>
    <lineage>
        <taxon>Bacteria</taxon>
        <taxon>Pseudomonadati</taxon>
        <taxon>Pseudomonadota</taxon>
        <taxon>Gammaproteobacteria</taxon>
        <taxon>Pseudomonadales</taxon>
        <taxon>Pseudomonadaceae</taxon>
        <taxon>Pseudomonas</taxon>
    </lineage>
</organism>